<evidence type="ECO:0000313" key="2">
    <source>
        <dbReference type="Proteomes" id="UP000198406"/>
    </source>
</evidence>
<organism evidence="1 2">
    <name type="scientific">Fistulifera solaris</name>
    <name type="common">Oleaginous diatom</name>
    <dbReference type="NCBI Taxonomy" id="1519565"/>
    <lineage>
        <taxon>Eukaryota</taxon>
        <taxon>Sar</taxon>
        <taxon>Stramenopiles</taxon>
        <taxon>Ochrophyta</taxon>
        <taxon>Bacillariophyta</taxon>
        <taxon>Bacillariophyceae</taxon>
        <taxon>Bacillariophycidae</taxon>
        <taxon>Naviculales</taxon>
        <taxon>Naviculaceae</taxon>
        <taxon>Fistulifera</taxon>
    </lineage>
</organism>
<reference evidence="1 2" key="1">
    <citation type="journal article" date="2015" name="Plant Cell">
        <title>Oil accumulation by the oleaginous diatom Fistulifera solaris as revealed by the genome and transcriptome.</title>
        <authorList>
            <person name="Tanaka T."/>
            <person name="Maeda Y."/>
            <person name="Veluchamy A."/>
            <person name="Tanaka M."/>
            <person name="Abida H."/>
            <person name="Marechal E."/>
            <person name="Bowler C."/>
            <person name="Muto M."/>
            <person name="Sunaga Y."/>
            <person name="Tanaka M."/>
            <person name="Yoshino T."/>
            <person name="Taniguchi T."/>
            <person name="Fukuda Y."/>
            <person name="Nemoto M."/>
            <person name="Matsumoto M."/>
            <person name="Wong P.S."/>
            <person name="Aburatani S."/>
            <person name="Fujibuchi W."/>
        </authorList>
    </citation>
    <scope>NUCLEOTIDE SEQUENCE [LARGE SCALE GENOMIC DNA]</scope>
    <source>
        <strain evidence="1 2">JPCC DA0580</strain>
    </source>
</reference>
<accession>A0A1Z5J954</accession>
<protein>
    <submittedName>
        <fullName evidence="1">Uncharacterized protein</fullName>
    </submittedName>
</protein>
<dbReference type="Proteomes" id="UP000198406">
    <property type="component" value="Unassembled WGS sequence"/>
</dbReference>
<dbReference type="AlphaFoldDB" id="A0A1Z5J954"/>
<name>A0A1Z5J954_FISSO</name>
<gene>
    <name evidence="1" type="ORF">FisN_21Lh221</name>
</gene>
<sequence length="190" mass="20724">MAEISISKELLSEVEQGVKELKHVASKSTHDVLQEVRAGHGGKDKLHHVLPKSGQDLLQEVRAVHGGEEKLKKSGPPVEVQSLLQEVRAEVRQSHLTPTEMINPAIIGEVLAAAGEDVKAVPAIAKQSLSHGVKNLKHGKTVEKQSLLTEVRKEHGGKDHLKPTIPKNTQALLSEVRTSQRKLMEEAAEE</sequence>
<comment type="caution">
    <text evidence="1">The sequence shown here is derived from an EMBL/GenBank/DDBJ whole genome shotgun (WGS) entry which is preliminary data.</text>
</comment>
<dbReference type="EMBL" id="BDSP01000017">
    <property type="protein sequence ID" value="GAX10515.1"/>
    <property type="molecule type" value="Genomic_DNA"/>
</dbReference>
<keyword evidence="2" id="KW-1185">Reference proteome</keyword>
<proteinExistence type="predicted"/>
<evidence type="ECO:0000313" key="1">
    <source>
        <dbReference type="EMBL" id="GAX10515.1"/>
    </source>
</evidence>
<dbReference type="InParanoid" id="A0A1Z5J954"/>